<organism evidence="1 2">
    <name type="scientific">Aneurinibacillus soli</name>
    <dbReference type="NCBI Taxonomy" id="1500254"/>
    <lineage>
        <taxon>Bacteria</taxon>
        <taxon>Bacillati</taxon>
        <taxon>Bacillota</taxon>
        <taxon>Bacilli</taxon>
        <taxon>Bacillales</taxon>
        <taxon>Paenibacillaceae</taxon>
        <taxon>Aneurinibacillus group</taxon>
        <taxon>Aneurinibacillus</taxon>
    </lineage>
</organism>
<protein>
    <submittedName>
        <fullName evidence="1">IDEAL domain protein</fullName>
    </submittedName>
</protein>
<reference evidence="1 2" key="1">
    <citation type="submission" date="2015-12" db="EMBL/GenBank/DDBJ databases">
        <title>Genome sequence of Aneurinibacillus soli.</title>
        <authorList>
            <person name="Lee J.S."/>
            <person name="Lee K.C."/>
            <person name="Kim K.K."/>
            <person name="Lee B.W."/>
        </authorList>
    </citation>
    <scope>NUCLEOTIDE SEQUENCE [LARGE SCALE GENOMIC DNA]</scope>
    <source>
        <strain evidence="1 2">CB4</strain>
    </source>
</reference>
<dbReference type="Gene3D" id="4.10.810.10">
    <property type="entry name" value="Virus Scaffolding Protein, Chain A"/>
    <property type="match status" value="1"/>
</dbReference>
<dbReference type="EMBL" id="AP017312">
    <property type="protein sequence ID" value="BAU28245.1"/>
    <property type="molecule type" value="Genomic_DNA"/>
</dbReference>
<gene>
    <name evidence="1" type="ORF">CB4_02419</name>
</gene>
<keyword evidence="2" id="KW-1185">Reference proteome</keyword>
<dbReference type="OrthoDB" id="2427704at2"/>
<name>A0A0U5AWZ9_9BACL</name>
<evidence type="ECO:0000313" key="1">
    <source>
        <dbReference type="EMBL" id="BAU28245.1"/>
    </source>
</evidence>
<dbReference type="InterPro" id="IPR027393">
    <property type="entry name" value="Virus_scaffolding_prot_C"/>
</dbReference>
<accession>A0A0U5AWZ9</accession>
<dbReference type="SMART" id="SM00914">
    <property type="entry name" value="IDEAL"/>
    <property type="match status" value="1"/>
</dbReference>
<sequence>MKQYMELNGTCYLLQKRPIQKGDVVTWKYKGEEYVGVVEKCGKNAAQVNLRPLHKGSVKVETDRLTVLKPITEAELRRRKRDWLLQLVDLALATNDREWFEELSGRLK</sequence>
<dbReference type="Proteomes" id="UP000217696">
    <property type="component" value="Chromosome"/>
</dbReference>
<dbReference type="AlphaFoldDB" id="A0A0U5AWZ9"/>
<dbReference type="RefSeq" id="WP_096466016.1">
    <property type="nucleotide sequence ID" value="NZ_AP017312.1"/>
</dbReference>
<evidence type="ECO:0000313" key="2">
    <source>
        <dbReference type="Proteomes" id="UP000217696"/>
    </source>
</evidence>
<dbReference type="Pfam" id="PF08858">
    <property type="entry name" value="IDEAL"/>
    <property type="match status" value="1"/>
</dbReference>
<dbReference type="KEGG" id="asoc:CB4_02419"/>
<proteinExistence type="predicted"/>
<dbReference type="InterPro" id="IPR014957">
    <property type="entry name" value="IDEAL_dom"/>
</dbReference>